<accession>A0ABU7XKX3</accession>
<dbReference type="RefSeq" id="WP_332083082.1">
    <property type="nucleotide sequence ID" value="NZ_JAZHYN010000075.1"/>
</dbReference>
<evidence type="ECO:0000256" key="1">
    <source>
        <dbReference type="SAM" id="Coils"/>
    </source>
</evidence>
<evidence type="ECO:0000313" key="2">
    <source>
        <dbReference type="EMBL" id="MEF3368043.1"/>
    </source>
</evidence>
<dbReference type="Proteomes" id="UP001350748">
    <property type="component" value="Unassembled WGS sequence"/>
</dbReference>
<evidence type="ECO:0000313" key="3">
    <source>
        <dbReference type="Proteomes" id="UP001350748"/>
    </source>
</evidence>
<gene>
    <name evidence="2" type="ORF">V3H18_16025</name>
</gene>
<feature type="coiled-coil region" evidence="1">
    <location>
        <begin position="5"/>
        <end position="39"/>
    </location>
</feature>
<keyword evidence="3" id="KW-1185">Reference proteome</keyword>
<comment type="caution">
    <text evidence="2">The sequence shown here is derived from an EMBL/GenBank/DDBJ whole genome shotgun (WGS) entry which is preliminary data.</text>
</comment>
<keyword evidence="1" id="KW-0175">Coiled coil</keyword>
<evidence type="ECO:0008006" key="4">
    <source>
        <dbReference type="Google" id="ProtNLM"/>
    </source>
</evidence>
<sequence>MSAVVRRFLNEFASEETEFERLKRQERELRDQIHSFRASDRLSREDVHERHGKRTPG</sequence>
<proteinExistence type="predicted"/>
<name>A0ABU7XKX3_9HYPH</name>
<organism evidence="2 3">
    <name type="scientific">Methylocystis borbori</name>
    <dbReference type="NCBI Taxonomy" id="3118750"/>
    <lineage>
        <taxon>Bacteria</taxon>
        <taxon>Pseudomonadati</taxon>
        <taxon>Pseudomonadota</taxon>
        <taxon>Alphaproteobacteria</taxon>
        <taxon>Hyphomicrobiales</taxon>
        <taxon>Methylocystaceae</taxon>
        <taxon>Methylocystis</taxon>
    </lineage>
</organism>
<reference evidence="2 3" key="1">
    <citation type="submission" date="2024-02" db="EMBL/GenBank/DDBJ databases">
        <authorList>
            <person name="Grouzdev D."/>
        </authorList>
    </citation>
    <scope>NUCLEOTIDE SEQUENCE [LARGE SCALE GENOMIC DNA]</scope>
    <source>
        <strain evidence="2 3">9N</strain>
    </source>
</reference>
<protein>
    <recommendedName>
        <fullName evidence="4">DUF3563 domain-containing protein</fullName>
    </recommendedName>
</protein>
<dbReference type="EMBL" id="JAZHYN010000075">
    <property type="protein sequence ID" value="MEF3368043.1"/>
    <property type="molecule type" value="Genomic_DNA"/>
</dbReference>